<reference evidence="4" key="2">
    <citation type="submission" date="2023-06" db="EMBL/GenBank/DDBJ databases">
        <authorList>
            <consortium name="Lawrence Berkeley National Laboratory"/>
            <person name="Haridas S."/>
            <person name="Hensen N."/>
            <person name="Bonometti L."/>
            <person name="Westerberg I."/>
            <person name="Brannstrom I.O."/>
            <person name="Guillou S."/>
            <person name="Cros-Aarteil S."/>
            <person name="Calhoun S."/>
            <person name="Kuo A."/>
            <person name="Mondo S."/>
            <person name="Pangilinan J."/>
            <person name="Riley R."/>
            <person name="Labutti K."/>
            <person name="Andreopoulos B."/>
            <person name="Lipzen A."/>
            <person name="Chen C."/>
            <person name="Yanf M."/>
            <person name="Daum C."/>
            <person name="Ng V."/>
            <person name="Clum A."/>
            <person name="Steindorff A."/>
            <person name="Ohm R."/>
            <person name="Martin F."/>
            <person name="Silar P."/>
            <person name="Natvig D."/>
            <person name="Lalanne C."/>
            <person name="Gautier V."/>
            <person name="Ament-Velasquez S.L."/>
            <person name="Kruys A."/>
            <person name="Hutchinson M.I."/>
            <person name="Powell A.J."/>
            <person name="Barry K."/>
            <person name="Miller A.N."/>
            <person name="Grigoriev I.V."/>
            <person name="Debuchy R."/>
            <person name="Gladieux P."/>
            <person name="Thoren M.H."/>
            <person name="Johannesson H."/>
        </authorList>
    </citation>
    <scope>NUCLEOTIDE SEQUENCE</scope>
    <source>
        <strain evidence="4">CBS 314.62</strain>
    </source>
</reference>
<dbReference type="GO" id="GO:0016651">
    <property type="term" value="F:oxidoreductase activity, acting on NAD(P)H"/>
    <property type="evidence" value="ECO:0007669"/>
    <property type="project" value="InterPro"/>
</dbReference>
<dbReference type="InterPro" id="IPR020843">
    <property type="entry name" value="ER"/>
</dbReference>
<organism evidence="4 5">
    <name type="scientific">Podospora appendiculata</name>
    <dbReference type="NCBI Taxonomy" id="314037"/>
    <lineage>
        <taxon>Eukaryota</taxon>
        <taxon>Fungi</taxon>
        <taxon>Dikarya</taxon>
        <taxon>Ascomycota</taxon>
        <taxon>Pezizomycotina</taxon>
        <taxon>Sordariomycetes</taxon>
        <taxon>Sordariomycetidae</taxon>
        <taxon>Sordariales</taxon>
        <taxon>Podosporaceae</taxon>
        <taxon>Podospora</taxon>
    </lineage>
</organism>
<comment type="similarity">
    <text evidence="1">Belongs to the zinc-containing alcohol dehydrogenase family.</text>
</comment>
<dbReference type="CDD" id="cd08249">
    <property type="entry name" value="enoyl_reductase_like"/>
    <property type="match status" value="1"/>
</dbReference>
<dbReference type="InterPro" id="IPR013154">
    <property type="entry name" value="ADH-like_N"/>
</dbReference>
<accession>A0AAE1CCL9</accession>
<evidence type="ECO:0000259" key="3">
    <source>
        <dbReference type="SMART" id="SM00829"/>
    </source>
</evidence>
<dbReference type="AlphaFoldDB" id="A0AAE1CCL9"/>
<feature type="domain" description="Enoyl reductase (ER)" evidence="3">
    <location>
        <begin position="15"/>
        <end position="285"/>
    </location>
</feature>
<dbReference type="Gene3D" id="3.90.180.10">
    <property type="entry name" value="Medium-chain alcohol dehydrogenases, catalytic domain"/>
    <property type="match status" value="1"/>
</dbReference>
<dbReference type="InterPro" id="IPR011032">
    <property type="entry name" value="GroES-like_sf"/>
</dbReference>
<keyword evidence="2" id="KW-0560">Oxidoreductase</keyword>
<protein>
    <submittedName>
        <fullName evidence="4">Chaperonin 10-like protein</fullName>
    </submittedName>
</protein>
<reference evidence="4" key="1">
    <citation type="journal article" date="2023" name="Mol. Phylogenet. Evol.">
        <title>Genome-scale phylogeny and comparative genomics of the fungal order Sordariales.</title>
        <authorList>
            <person name="Hensen N."/>
            <person name="Bonometti L."/>
            <person name="Westerberg I."/>
            <person name="Brannstrom I.O."/>
            <person name="Guillou S."/>
            <person name="Cros-Aarteil S."/>
            <person name="Calhoun S."/>
            <person name="Haridas S."/>
            <person name="Kuo A."/>
            <person name="Mondo S."/>
            <person name="Pangilinan J."/>
            <person name="Riley R."/>
            <person name="LaButti K."/>
            <person name="Andreopoulos B."/>
            <person name="Lipzen A."/>
            <person name="Chen C."/>
            <person name="Yan M."/>
            <person name="Daum C."/>
            <person name="Ng V."/>
            <person name="Clum A."/>
            <person name="Steindorff A."/>
            <person name="Ohm R.A."/>
            <person name="Martin F."/>
            <person name="Silar P."/>
            <person name="Natvig D.O."/>
            <person name="Lalanne C."/>
            <person name="Gautier V."/>
            <person name="Ament-Velasquez S.L."/>
            <person name="Kruys A."/>
            <person name="Hutchinson M.I."/>
            <person name="Powell A.J."/>
            <person name="Barry K."/>
            <person name="Miller A.N."/>
            <person name="Grigoriev I.V."/>
            <person name="Debuchy R."/>
            <person name="Gladieux P."/>
            <person name="Hiltunen Thoren M."/>
            <person name="Johannesson H."/>
        </authorList>
    </citation>
    <scope>NUCLEOTIDE SEQUENCE</scope>
    <source>
        <strain evidence="4">CBS 314.62</strain>
    </source>
</reference>
<proteinExistence type="inferred from homology"/>
<keyword evidence="5" id="KW-1185">Reference proteome</keyword>
<comment type="caution">
    <text evidence="4">The sequence shown here is derived from an EMBL/GenBank/DDBJ whole genome shotgun (WGS) entry which is preliminary data.</text>
</comment>
<dbReference type="InterPro" id="IPR036291">
    <property type="entry name" value="NAD(P)-bd_dom_sf"/>
</dbReference>
<dbReference type="SUPFAM" id="SSF50129">
    <property type="entry name" value="GroES-like"/>
    <property type="match status" value="1"/>
</dbReference>
<gene>
    <name evidence="4" type="ORF">B0T22DRAFT_512321</name>
</gene>
<dbReference type="InterPro" id="IPR013149">
    <property type="entry name" value="ADH-like_C"/>
</dbReference>
<name>A0AAE1CCL9_9PEZI</name>
<dbReference type="SUPFAM" id="SSF51735">
    <property type="entry name" value="NAD(P)-binding Rossmann-fold domains"/>
    <property type="match status" value="1"/>
</dbReference>
<evidence type="ECO:0000256" key="1">
    <source>
        <dbReference type="ARBA" id="ARBA00008072"/>
    </source>
</evidence>
<dbReference type="Gene3D" id="3.40.50.720">
    <property type="entry name" value="NAD(P)-binding Rossmann-like Domain"/>
    <property type="match status" value="1"/>
</dbReference>
<dbReference type="Pfam" id="PF00107">
    <property type="entry name" value="ADH_zinc_N"/>
    <property type="match status" value="1"/>
</dbReference>
<evidence type="ECO:0000256" key="2">
    <source>
        <dbReference type="ARBA" id="ARBA00023002"/>
    </source>
</evidence>
<dbReference type="Pfam" id="PF08240">
    <property type="entry name" value="ADH_N"/>
    <property type="match status" value="1"/>
</dbReference>
<dbReference type="PANTHER" id="PTHR45348">
    <property type="entry name" value="HYPOTHETICAL OXIDOREDUCTASE (EUROFUNG)"/>
    <property type="match status" value="1"/>
</dbReference>
<evidence type="ECO:0000313" key="4">
    <source>
        <dbReference type="EMBL" id="KAK3688666.1"/>
    </source>
</evidence>
<evidence type="ECO:0000313" key="5">
    <source>
        <dbReference type="Proteomes" id="UP001270362"/>
    </source>
</evidence>
<dbReference type="InterPro" id="IPR047122">
    <property type="entry name" value="Trans-enoyl_RdTase-like"/>
</dbReference>
<dbReference type="EMBL" id="JAULSO010000002">
    <property type="protein sequence ID" value="KAK3688666.1"/>
    <property type="molecule type" value="Genomic_DNA"/>
</dbReference>
<dbReference type="Proteomes" id="UP001270362">
    <property type="component" value="Unassembled WGS sequence"/>
</dbReference>
<dbReference type="SMART" id="SM00829">
    <property type="entry name" value="PKS_ER"/>
    <property type="match status" value="1"/>
</dbReference>
<sequence length="321" mass="33100">MQQSCPTQKPTPSKSQPAAYPSSLAADQVVIKVAALAINPADYMVQSLGDALLPFKYPYILGNDVAGTIVEAGPSAVAAGFKPGDRVLALTIGSMTPGGGGFQEYVSVGTDTVAPIPAGVSFAEAAVLPLGFTTAASALYLPGYLGLSLPTANPPVPAPPKGKNTLLVGAGASSVGSNAIQLARASGYDVFTTCSPQNFAHCTALGAARVFDYRSASVVEDLVAAFEGRTCAGGFAIFPGSEEMVVEVVARVKEGEKMVVCAMAVAAEKKAREDVCVKEMFGGSLRTSGMAGYLYLYHEFLPEALRTGHYRLSSGQCKIGE</sequence>
<dbReference type="PANTHER" id="PTHR45348:SF2">
    <property type="entry name" value="ZINC-TYPE ALCOHOL DEHYDROGENASE-LIKE PROTEIN C2E1P3.01"/>
    <property type="match status" value="1"/>
</dbReference>